<dbReference type="KEGG" id="nmus:H7A79_0684"/>
<dbReference type="AlphaFoldDB" id="A0A7H1M849"/>
<gene>
    <name evidence="1" type="ORF">H7A79_0684</name>
</gene>
<name>A0A7H1M849_9NEIS</name>
<proteinExistence type="predicted"/>
<reference evidence="1" key="1">
    <citation type="submission" date="2024-06" db="EMBL/GenBank/DDBJ databases">
        <title>Complete Genome Sequence of mouse commensal type strain Neisseria musculi.</title>
        <authorList>
            <person name="Thapa E."/>
            <person name="Aluvathingal J."/>
            <person name="Nadendla S."/>
            <person name="Mehta A."/>
            <person name="Tettelin H."/>
            <person name="Weyand N.J."/>
        </authorList>
    </citation>
    <scope>NUCLEOTIDE SEQUENCE</scope>
    <source>
        <strain evidence="1">NW831</strain>
    </source>
</reference>
<sequence>MIRLHHVIKFLNELVYIAGNRNDAGADMSLGTRKVILAAFPFVIDFLNKNRIRILIGYDIRFPFSRGIPQH</sequence>
<dbReference type="Proteomes" id="UP000516412">
    <property type="component" value="Chromosome"/>
</dbReference>
<dbReference type="EMBL" id="CP060414">
    <property type="protein sequence ID" value="QNT57814.1"/>
    <property type="molecule type" value="Genomic_DNA"/>
</dbReference>
<accession>A0A7H1M849</accession>
<protein>
    <submittedName>
        <fullName evidence="1">Uncharacterized protein</fullName>
    </submittedName>
</protein>
<keyword evidence="2" id="KW-1185">Reference proteome</keyword>
<evidence type="ECO:0000313" key="2">
    <source>
        <dbReference type="Proteomes" id="UP000516412"/>
    </source>
</evidence>
<organism evidence="1 2">
    <name type="scientific">Neisseria musculi</name>
    <dbReference type="NCBI Taxonomy" id="1815583"/>
    <lineage>
        <taxon>Bacteria</taxon>
        <taxon>Pseudomonadati</taxon>
        <taxon>Pseudomonadota</taxon>
        <taxon>Betaproteobacteria</taxon>
        <taxon>Neisseriales</taxon>
        <taxon>Neisseriaceae</taxon>
        <taxon>Neisseria</taxon>
    </lineage>
</organism>
<evidence type="ECO:0000313" key="1">
    <source>
        <dbReference type="EMBL" id="QNT57814.1"/>
    </source>
</evidence>